<sequence length="173" mass="20034">MFNRETLHDFSERVSDVSKALEKESAEKFNQLKSDFVTFTNVSWFQEVSSQIQGKEIYQKITAGLNLEKEYALIEKEVDAADGHFGGKRLAQLTLVATGLAMFMLIAESLKLFINLSNGKEYEFVLAIVFILFATVVYLKGVKDYSFREMKKDIHQLWGKVSGWFKRRWNKKQ</sequence>
<accession>A0A090QWI7</accession>
<organism evidence="2 3">
    <name type="scientific">Photobacterium aphoticum</name>
    <dbReference type="NCBI Taxonomy" id="754436"/>
    <lineage>
        <taxon>Bacteria</taxon>
        <taxon>Pseudomonadati</taxon>
        <taxon>Pseudomonadota</taxon>
        <taxon>Gammaproteobacteria</taxon>
        <taxon>Vibrionales</taxon>
        <taxon>Vibrionaceae</taxon>
        <taxon>Photobacterium</taxon>
    </lineage>
</organism>
<evidence type="ECO:0000313" key="2">
    <source>
        <dbReference type="EMBL" id="GAL06234.1"/>
    </source>
</evidence>
<name>A0A090QWI7_9GAMM</name>
<evidence type="ECO:0000256" key="1">
    <source>
        <dbReference type="SAM" id="Phobius"/>
    </source>
</evidence>
<proteinExistence type="predicted"/>
<reference evidence="2 3" key="1">
    <citation type="journal article" date="2014" name="Genome Announc.">
        <title>Draft Genome Sequences of Two Vibrionaceae Species, Vibrio ponticus C121 and Photobacterium aphoticum C119, Isolated as Coral Reef Microbiota.</title>
        <authorList>
            <person name="Al-saari N."/>
            <person name="Meirelles P.M."/>
            <person name="Mino S."/>
            <person name="Suda W."/>
            <person name="Oshima K."/>
            <person name="Hattori M."/>
            <person name="Ohkuma M."/>
            <person name="Thompson F.L."/>
            <person name="Gomez-Gil B."/>
            <person name="Sawabe T."/>
            <person name="Sawabe T."/>
        </authorList>
    </citation>
    <scope>NUCLEOTIDE SEQUENCE [LARGE SCALE GENOMIC DNA]</scope>
    <source>
        <strain evidence="2 3">JCM 19237</strain>
    </source>
</reference>
<dbReference type="AlphaFoldDB" id="A0A090QWI7"/>
<gene>
    <name evidence="2" type="ORF">JCM19237_1879</name>
</gene>
<feature type="transmembrane region" description="Helical" evidence="1">
    <location>
        <begin position="93"/>
        <end position="112"/>
    </location>
</feature>
<keyword evidence="1" id="KW-0472">Membrane</keyword>
<keyword evidence="1" id="KW-1133">Transmembrane helix</keyword>
<dbReference type="Proteomes" id="UP000029227">
    <property type="component" value="Unassembled WGS sequence"/>
</dbReference>
<protein>
    <submittedName>
        <fullName evidence="2">Uncharacterized protein</fullName>
    </submittedName>
</protein>
<evidence type="ECO:0000313" key="3">
    <source>
        <dbReference type="Proteomes" id="UP000029227"/>
    </source>
</evidence>
<comment type="caution">
    <text evidence="2">The sequence shown here is derived from an EMBL/GenBank/DDBJ whole genome shotgun (WGS) entry which is preliminary data.</text>
</comment>
<keyword evidence="1" id="KW-0812">Transmembrane</keyword>
<dbReference type="EMBL" id="BBMN01000010">
    <property type="protein sequence ID" value="GAL06234.1"/>
    <property type="molecule type" value="Genomic_DNA"/>
</dbReference>
<feature type="transmembrane region" description="Helical" evidence="1">
    <location>
        <begin position="124"/>
        <end position="142"/>
    </location>
</feature>